<sequence>MASVDFTGIYLAAADDFVWGLGGVYDEAVDVTFSGIMAIDAPSALAVAAVSLFDATVDVTGIILSTADAGAMVDLPLPVAEGEAPLSGPVDELIAAGSLLGDARITFDGIVQSEIAGGGAIGAFSGMGDALVETGGIVSSANGFAIRTQAGLGVATTQTVGLVLAGAGECAVMNEGGVDGLVTNLGLIHAYGSDMAGILATARIDFTFSGNRQPALAGSSAEVVNHGTVLASGDGVRVEVQGDASVTNAGTISGGTAGIRVIDMDGSDGSGLAEIMSSGTILSQGTAIAVEGDFARAEITLSGQVLSGTGTAIHTGTSDDVISVQNGACVIGDIATGDGDDIVLFEDAVTFCGVVSTAGGDDEVHLGAAGGTVIGGDGNDLLFAGSGIDHFVFSFTEMGTDHVYGFDPTVDRLVFDTTQFSSVVVGDDLLITLGATEIVLHDTTTLAADTLLLVG</sequence>
<accession>A0A2S8RZ16</accession>
<name>A0A2S8RZ16_9RHOB</name>
<protein>
    <recommendedName>
        <fullName evidence="3">Calcium-binding protein</fullName>
    </recommendedName>
</protein>
<evidence type="ECO:0000313" key="2">
    <source>
        <dbReference type="Proteomes" id="UP000238338"/>
    </source>
</evidence>
<gene>
    <name evidence="1" type="ORF">LX70_03768</name>
</gene>
<dbReference type="AlphaFoldDB" id="A0A2S8RZ16"/>
<dbReference type="SUPFAM" id="SSF51120">
    <property type="entry name" value="beta-Roll"/>
    <property type="match status" value="1"/>
</dbReference>
<comment type="caution">
    <text evidence="1">The sequence shown here is derived from an EMBL/GenBank/DDBJ whole genome shotgun (WGS) entry which is preliminary data.</text>
</comment>
<dbReference type="RefSeq" id="WP_146111658.1">
    <property type="nucleotide sequence ID" value="NZ_PVEP01000012.1"/>
</dbReference>
<organism evidence="1 2">
    <name type="scientific">Albidovulum denitrificans</name>
    <dbReference type="NCBI Taxonomy" id="404881"/>
    <lineage>
        <taxon>Bacteria</taxon>
        <taxon>Pseudomonadati</taxon>
        <taxon>Pseudomonadota</taxon>
        <taxon>Alphaproteobacteria</taxon>
        <taxon>Rhodobacterales</taxon>
        <taxon>Paracoccaceae</taxon>
        <taxon>Albidovulum</taxon>
    </lineage>
</organism>
<evidence type="ECO:0008006" key="3">
    <source>
        <dbReference type="Google" id="ProtNLM"/>
    </source>
</evidence>
<evidence type="ECO:0000313" key="1">
    <source>
        <dbReference type="EMBL" id="PQV53761.1"/>
    </source>
</evidence>
<dbReference type="EMBL" id="PVEP01000012">
    <property type="protein sequence ID" value="PQV53761.1"/>
    <property type="molecule type" value="Genomic_DNA"/>
</dbReference>
<keyword evidence="2" id="KW-1185">Reference proteome</keyword>
<proteinExistence type="predicted"/>
<dbReference type="OrthoDB" id="7315305at2"/>
<dbReference type="Proteomes" id="UP000238338">
    <property type="component" value="Unassembled WGS sequence"/>
</dbReference>
<dbReference type="InterPro" id="IPR011049">
    <property type="entry name" value="Serralysin-like_metalloprot_C"/>
</dbReference>
<reference evidence="1 2" key="1">
    <citation type="submission" date="2018-02" db="EMBL/GenBank/DDBJ databases">
        <title>Genomic Encyclopedia of Archaeal and Bacterial Type Strains, Phase II (KMG-II): from individual species to whole genera.</title>
        <authorList>
            <person name="Goeker M."/>
        </authorList>
    </citation>
    <scope>NUCLEOTIDE SEQUENCE [LARGE SCALE GENOMIC DNA]</scope>
    <source>
        <strain evidence="1 2">DSM 18921</strain>
    </source>
</reference>